<feature type="region of interest" description="Disordered" evidence="9">
    <location>
        <begin position="947"/>
        <end position="1060"/>
    </location>
</feature>
<proteinExistence type="inferred from homology"/>
<feature type="compositionally biased region" description="Low complexity" evidence="9">
    <location>
        <begin position="1045"/>
        <end position="1060"/>
    </location>
</feature>
<dbReference type="GO" id="GO:0030123">
    <property type="term" value="C:AP-3 adaptor complex"/>
    <property type="evidence" value="ECO:0007669"/>
    <property type="project" value="InterPro"/>
</dbReference>
<evidence type="ECO:0000256" key="7">
    <source>
        <dbReference type="PIRNR" id="PIRNR037092"/>
    </source>
</evidence>
<evidence type="ECO:0000313" key="12">
    <source>
        <dbReference type="Proteomes" id="UP000053573"/>
    </source>
</evidence>
<feature type="compositionally biased region" description="Basic and acidic residues" evidence="9">
    <location>
        <begin position="768"/>
        <end position="785"/>
    </location>
</feature>
<dbReference type="Proteomes" id="UP000053573">
    <property type="component" value="Unassembled WGS sequence"/>
</dbReference>
<comment type="function">
    <text evidence="7">Part of the AP-3 complex, an adaptor-related complex which is not clathrin-associated. The complex is associated with the Golgi region as well as more peripheral structures. It facilitates the budding of vesicles from the Golgi membrane.</text>
</comment>
<keyword evidence="6" id="KW-0472">Membrane</keyword>
<accession>A0A0H1BEM8</accession>
<feature type="domain" description="Clathrin/coatomer adaptor adaptin-like N-terminal" evidence="10">
    <location>
        <begin position="26"/>
        <end position="638"/>
    </location>
</feature>
<dbReference type="GO" id="GO:0010008">
    <property type="term" value="C:endosome membrane"/>
    <property type="evidence" value="ECO:0007669"/>
    <property type="project" value="TreeGrafter"/>
</dbReference>
<keyword evidence="8" id="KW-0175">Coiled coil</keyword>
<comment type="subunit">
    <text evidence="7">Adaptor protein complex 3 (AP-3) is a heterotetramer.</text>
</comment>
<gene>
    <name evidence="11" type="ORF">EMPG_16842</name>
</gene>
<evidence type="ECO:0000256" key="2">
    <source>
        <dbReference type="ARBA" id="ARBA00006613"/>
    </source>
</evidence>
<feature type="region of interest" description="Disordered" evidence="9">
    <location>
        <begin position="816"/>
        <end position="843"/>
    </location>
</feature>
<dbReference type="InterPro" id="IPR011989">
    <property type="entry name" value="ARM-like"/>
</dbReference>
<dbReference type="InterPro" id="IPR017105">
    <property type="entry name" value="AP3_complex_dsu"/>
</dbReference>
<dbReference type="PIRSF" id="PIRSF037092">
    <property type="entry name" value="AP3_complex_delta"/>
    <property type="match status" value="1"/>
</dbReference>
<feature type="compositionally biased region" description="Low complexity" evidence="9">
    <location>
        <begin position="999"/>
        <end position="1015"/>
    </location>
</feature>
<feature type="compositionally biased region" description="Basic residues" evidence="9">
    <location>
        <begin position="959"/>
        <end position="968"/>
    </location>
</feature>
<evidence type="ECO:0000256" key="8">
    <source>
        <dbReference type="SAM" id="Coils"/>
    </source>
</evidence>
<comment type="similarity">
    <text evidence="2 7">Belongs to the adaptor complexes large subunit family.</text>
</comment>
<comment type="subcellular location">
    <subcellularLocation>
        <location evidence="1">Endomembrane system</location>
    </subcellularLocation>
    <subcellularLocation>
        <location evidence="7">Golgi apparatus</location>
    </subcellularLocation>
</comment>
<dbReference type="SUPFAM" id="SSF48371">
    <property type="entry name" value="ARM repeat"/>
    <property type="match status" value="1"/>
</dbReference>
<protein>
    <recommendedName>
        <fullName evidence="7">AP-3 complex subunit delta</fullName>
    </recommendedName>
</protein>
<feature type="region of interest" description="Disordered" evidence="9">
    <location>
        <begin position="757"/>
        <end position="794"/>
    </location>
</feature>
<evidence type="ECO:0000313" key="11">
    <source>
        <dbReference type="EMBL" id="KLJ07681.1"/>
    </source>
</evidence>
<dbReference type="STRING" id="2060906.A0A0H1BEM8"/>
<organism evidence="11 12">
    <name type="scientific">Blastomyces silverae</name>
    <dbReference type="NCBI Taxonomy" id="2060906"/>
    <lineage>
        <taxon>Eukaryota</taxon>
        <taxon>Fungi</taxon>
        <taxon>Dikarya</taxon>
        <taxon>Ascomycota</taxon>
        <taxon>Pezizomycotina</taxon>
        <taxon>Eurotiomycetes</taxon>
        <taxon>Eurotiomycetidae</taxon>
        <taxon>Onygenales</taxon>
        <taxon>Ajellomycetaceae</taxon>
        <taxon>Blastomyces</taxon>
    </lineage>
</organism>
<evidence type="ECO:0000259" key="10">
    <source>
        <dbReference type="Pfam" id="PF01602"/>
    </source>
</evidence>
<keyword evidence="12" id="KW-1185">Reference proteome</keyword>
<evidence type="ECO:0000256" key="4">
    <source>
        <dbReference type="ARBA" id="ARBA00022737"/>
    </source>
</evidence>
<evidence type="ECO:0000256" key="9">
    <source>
        <dbReference type="SAM" id="MobiDB-lite"/>
    </source>
</evidence>
<evidence type="ECO:0000256" key="5">
    <source>
        <dbReference type="ARBA" id="ARBA00022927"/>
    </source>
</evidence>
<dbReference type="EMBL" id="LDEV01002776">
    <property type="protein sequence ID" value="KLJ07681.1"/>
    <property type="molecule type" value="Genomic_DNA"/>
</dbReference>
<feature type="compositionally biased region" description="Basic residues" evidence="9">
    <location>
        <begin position="1026"/>
        <end position="1039"/>
    </location>
</feature>
<evidence type="ECO:0000256" key="1">
    <source>
        <dbReference type="ARBA" id="ARBA00004308"/>
    </source>
</evidence>
<comment type="caution">
    <text evidence="11">The sequence shown here is derived from an EMBL/GenBank/DDBJ whole genome shotgun (WGS) entry which is preliminary data.</text>
</comment>
<sequence length="1060" mass="116598">MQCHRFEKSLYDLIRGLRNHKGNEVEYIQNSIKECRVEVKSQDMDKKATALLKLIYLEMFGYDMSWAAFHVLEVMSSAKYPQKRVGYLGAVQSFRPDTEVLMLATNLLKKDMVSPLVPTMSLPLLTLPHIISPSLALSLLTDVLPRLSHSHPAVRKKAVVNLYRLSLVYPEAFRIAWPKIKERLMDEQEDSSVTAAVINVVCELGWRRPQDFLPLAPRLFDLLVDGGNNWMAIKIIKLFATLTPLEPRLVRKLLRPLTNIIQTTTAMSLLYECINGVIQGGILDGAEGVREGEEIANLCVEKLRGMIVMEGDPNLKYVALLAFNRIVASHPTLVAMQQDVIMDCLDDNDISIRLQALELVSGMVSSDSLHAVVSRLITQLQTSPAQTDDVQVISTTPVVLTPSADIDGDDPEEQLQSTNKRNESVLALPNHYRNEVLHRILDICSRDTYSSIVDFEWYVDVLVQLVRLVPPPTGAGLSEFHSQKGGVAGRIGYELRNVAVRVKSVRPEATRAAELLILMDNRGTLFPVASAACTDILEFVAWIVGEYAEYLQVPDRTLTSLLHPSNLYLPGTVLSSYLQAIPKLFVSLTSKSYGWDSSTQTEVLLVLARITDFLEKLSSHPDLDVQERAIEFLELLRLTAEAISSQDTDSSDAPLLLSSAIPSLFAGVELNPVAVGAQKQVPQPENLDLDKPLNDRLHYILTESENGWLGISDQDDFRDFYYVPDLVSTKQQSYTKESTTPNTTQTSYQNMTDDFAESAEAKARRRAERRDRNKDDPFYIGHDEGSSGTSTPFHQVLRTSNGEELDIDSIPIIDLAIESSKTTPPSAIRRGEGRPKKAHSKPKKVEILGDETITISDERAASTGGLTLTTAMAEKPKIKRSLLEVDSSGLSNLSLDEASGPGGSGPAALGLSVRDIERREAEEAEMAKAMLEIERLRLEMQRAADRVEAHGVPPEGTLVKRKKKKTKKKMDQDDARVKAKTKKREGNGGERPLTPSSMAAGAAPAGIAGEPVIPGGEAGEGGVEVKRKKKKKTASSSKKKKDDAAASSGAGVDAAEAQAS</sequence>
<dbReference type="Gene3D" id="1.25.10.10">
    <property type="entry name" value="Leucine-rich Repeat Variant"/>
    <property type="match status" value="1"/>
</dbReference>
<dbReference type="InterPro" id="IPR016024">
    <property type="entry name" value="ARM-type_fold"/>
</dbReference>
<dbReference type="Pfam" id="PF01602">
    <property type="entry name" value="Adaptin_N"/>
    <property type="match status" value="1"/>
</dbReference>
<evidence type="ECO:0000256" key="6">
    <source>
        <dbReference type="ARBA" id="ARBA00023136"/>
    </source>
</evidence>
<dbReference type="InterPro" id="IPR002553">
    <property type="entry name" value="Clathrin/coatomer_adapt-like_N"/>
</dbReference>
<dbReference type="GO" id="GO:0006623">
    <property type="term" value="P:protein targeting to vacuole"/>
    <property type="evidence" value="ECO:0007669"/>
    <property type="project" value="TreeGrafter"/>
</dbReference>
<reference evidence="12" key="1">
    <citation type="journal article" date="2015" name="PLoS Genet.">
        <title>The dynamic genome and transcriptome of the human fungal pathogen Blastomyces and close relative Emmonsia.</title>
        <authorList>
            <person name="Munoz J.F."/>
            <person name="Gauthier G.M."/>
            <person name="Desjardins C.A."/>
            <person name="Gallo J.E."/>
            <person name="Holder J."/>
            <person name="Sullivan T.D."/>
            <person name="Marty A.J."/>
            <person name="Carmen J.C."/>
            <person name="Chen Z."/>
            <person name="Ding L."/>
            <person name="Gujja S."/>
            <person name="Magrini V."/>
            <person name="Misas E."/>
            <person name="Mitreva M."/>
            <person name="Priest M."/>
            <person name="Saif S."/>
            <person name="Whiston E.A."/>
            <person name="Young S."/>
            <person name="Zeng Q."/>
            <person name="Goldman W.E."/>
            <person name="Mardis E.R."/>
            <person name="Taylor J.W."/>
            <person name="McEwen J.G."/>
            <person name="Clay O.K."/>
            <person name="Klein B.S."/>
            <person name="Cuomo C.A."/>
        </authorList>
    </citation>
    <scope>NUCLEOTIDE SEQUENCE [LARGE SCALE GENOMIC DNA]</scope>
    <source>
        <strain evidence="12">UAMH 139</strain>
    </source>
</reference>
<keyword evidence="7" id="KW-0333">Golgi apparatus</keyword>
<dbReference type="GO" id="GO:0005794">
    <property type="term" value="C:Golgi apparatus"/>
    <property type="evidence" value="ECO:0007669"/>
    <property type="project" value="UniProtKB-SubCell"/>
</dbReference>
<dbReference type="PANTHER" id="PTHR22781:SF12">
    <property type="entry name" value="AP-3 COMPLEX SUBUNIT DELTA-1"/>
    <property type="match status" value="1"/>
</dbReference>
<keyword evidence="5 7" id="KW-0653">Protein transport</keyword>
<dbReference type="GO" id="GO:0006896">
    <property type="term" value="P:Golgi to vacuole transport"/>
    <property type="evidence" value="ECO:0007669"/>
    <property type="project" value="TreeGrafter"/>
</dbReference>
<name>A0A0H1BEM8_9EURO</name>
<keyword evidence="3 7" id="KW-0813">Transport</keyword>
<keyword evidence="4" id="KW-0677">Repeat</keyword>
<feature type="coiled-coil region" evidence="8">
    <location>
        <begin position="914"/>
        <end position="946"/>
    </location>
</feature>
<dbReference type="PANTHER" id="PTHR22781">
    <property type="entry name" value="DELTA ADAPTIN-RELATED"/>
    <property type="match status" value="1"/>
</dbReference>
<dbReference type="OrthoDB" id="10264595at2759"/>
<evidence type="ECO:0000256" key="3">
    <source>
        <dbReference type="ARBA" id="ARBA00022448"/>
    </source>
</evidence>
<dbReference type="AlphaFoldDB" id="A0A0H1BEM8"/>